<dbReference type="InterPro" id="IPR002104">
    <property type="entry name" value="Integrase_catalytic"/>
</dbReference>
<dbReference type="PANTHER" id="PTHR30349">
    <property type="entry name" value="PHAGE INTEGRASE-RELATED"/>
    <property type="match status" value="1"/>
</dbReference>
<name>A0A1H8J4D5_9BACT</name>
<evidence type="ECO:0000256" key="2">
    <source>
        <dbReference type="ARBA" id="ARBA00022490"/>
    </source>
</evidence>
<keyword evidence="13" id="KW-1185">Reference proteome</keyword>
<dbReference type="GO" id="GO:0006310">
    <property type="term" value="P:DNA recombination"/>
    <property type="evidence" value="ECO:0007669"/>
    <property type="project" value="UniProtKB-KW"/>
</dbReference>
<protein>
    <submittedName>
        <fullName evidence="12">Integrase/recombinase XerC</fullName>
    </submittedName>
</protein>
<dbReference type="GO" id="GO:0003677">
    <property type="term" value="F:DNA binding"/>
    <property type="evidence" value="ECO:0007669"/>
    <property type="project" value="UniProtKB-UniRule"/>
</dbReference>
<evidence type="ECO:0000313" key="12">
    <source>
        <dbReference type="EMBL" id="SEN74838.1"/>
    </source>
</evidence>
<evidence type="ECO:0000256" key="8">
    <source>
        <dbReference type="ARBA" id="ARBA00023306"/>
    </source>
</evidence>
<evidence type="ECO:0000259" key="10">
    <source>
        <dbReference type="PROSITE" id="PS51898"/>
    </source>
</evidence>
<keyword evidence="6 9" id="KW-0238">DNA-binding</keyword>
<dbReference type="AlphaFoldDB" id="A0A1H8J4D5"/>
<organism evidence="12 13">
    <name type="scientific">Chitinophaga rupis</name>
    <dbReference type="NCBI Taxonomy" id="573321"/>
    <lineage>
        <taxon>Bacteria</taxon>
        <taxon>Pseudomonadati</taxon>
        <taxon>Bacteroidota</taxon>
        <taxon>Chitinophagia</taxon>
        <taxon>Chitinophagales</taxon>
        <taxon>Chitinophagaceae</taxon>
        <taxon>Chitinophaga</taxon>
    </lineage>
</organism>
<dbReference type="GO" id="GO:0051301">
    <property type="term" value="P:cell division"/>
    <property type="evidence" value="ECO:0007669"/>
    <property type="project" value="UniProtKB-KW"/>
</dbReference>
<proteinExistence type="predicted"/>
<reference evidence="12 13" key="1">
    <citation type="submission" date="2016-10" db="EMBL/GenBank/DDBJ databases">
        <authorList>
            <person name="de Groot N.N."/>
        </authorList>
    </citation>
    <scope>NUCLEOTIDE SEQUENCE [LARGE SCALE GENOMIC DNA]</scope>
    <source>
        <strain evidence="12 13">DSM 21039</strain>
    </source>
</reference>
<dbReference type="InterPro" id="IPR010998">
    <property type="entry name" value="Integrase_recombinase_N"/>
</dbReference>
<dbReference type="InterPro" id="IPR004107">
    <property type="entry name" value="Integrase_SAM-like_N"/>
</dbReference>
<dbReference type="PROSITE" id="PS51898">
    <property type="entry name" value="TYR_RECOMBINASE"/>
    <property type="match status" value="1"/>
</dbReference>
<keyword evidence="7" id="KW-0233">DNA recombination</keyword>
<gene>
    <name evidence="12" type="ORF">SAMN04488505_112168</name>
</gene>
<dbReference type="InterPro" id="IPR013762">
    <property type="entry name" value="Integrase-like_cat_sf"/>
</dbReference>
<dbReference type="InterPro" id="IPR044068">
    <property type="entry name" value="CB"/>
</dbReference>
<keyword evidence="3" id="KW-0132">Cell division</keyword>
<evidence type="ECO:0000256" key="7">
    <source>
        <dbReference type="ARBA" id="ARBA00023172"/>
    </source>
</evidence>
<dbReference type="InterPro" id="IPR050090">
    <property type="entry name" value="Tyrosine_recombinase_XerCD"/>
</dbReference>
<evidence type="ECO:0000256" key="9">
    <source>
        <dbReference type="PROSITE-ProRule" id="PRU01248"/>
    </source>
</evidence>
<dbReference type="GO" id="GO:0015074">
    <property type="term" value="P:DNA integration"/>
    <property type="evidence" value="ECO:0007669"/>
    <property type="project" value="UniProtKB-KW"/>
</dbReference>
<feature type="domain" description="Tyr recombinase" evidence="10">
    <location>
        <begin position="129"/>
        <end position="325"/>
    </location>
</feature>
<evidence type="ECO:0000256" key="6">
    <source>
        <dbReference type="ARBA" id="ARBA00023125"/>
    </source>
</evidence>
<comment type="subcellular location">
    <subcellularLocation>
        <location evidence="1">Cytoplasm</location>
    </subcellularLocation>
</comment>
<evidence type="ECO:0000256" key="3">
    <source>
        <dbReference type="ARBA" id="ARBA00022618"/>
    </source>
</evidence>
<dbReference type="EMBL" id="FOBB01000012">
    <property type="protein sequence ID" value="SEN74838.1"/>
    <property type="molecule type" value="Genomic_DNA"/>
</dbReference>
<keyword evidence="5" id="KW-0229">DNA integration</keyword>
<keyword evidence="4" id="KW-0159">Chromosome partition</keyword>
<dbReference type="InterPro" id="IPR011010">
    <property type="entry name" value="DNA_brk_join_enz"/>
</dbReference>
<dbReference type="STRING" id="573321.SAMN04488505_112168"/>
<keyword evidence="2" id="KW-0963">Cytoplasm</keyword>
<dbReference type="OrthoDB" id="9801717at2"/>
<dbReference type="Pfam" id="PF00589">
    <property type="entry name" value="Phage_integrase"/>
    <property type="match status" value="1"/>
</dbReference>
<evidence type="ECO:0000256" key="1">
    <source>
        <dbReference type="ARBA" id="ARBA00004496"/>
    </source>
</evidence>
<evidence type="ECO:0000256" key="5">
    <source>
        <dbReference type="ARBA" id="ARBA00022908"/>
    </source>
</evidence>
<dbReference type="GO" id="GO:0007059">
    <property type="term" value="P:chromosome segregation"/>
    <property type="evidence" value="ECO:0007669"/>
    <property type="project" value="UniProtKB-KW"/>
</dbReference>
<dbReference type="PROSITE" id="PS51900">
    <property type="entry name" value="CB"/>
    <property type="match status" value="1"/>
</dbReference>
<dbReference type="Gene3D" id="1.10.443.10">
    <property type="entry name" value="Intergrase catalytic core"/>
    <property type="match status" value="1"/>
</dbReference>
<evidence type="ECO:0000259" key="11">
    <source>
        <dbReference type="PROSITE" id="PS51900"/>
    </source>
</evidence>
<dbReference type="Gene3D" id="1.10.150.130">
    <property type="match status" value="1"/>
</dbReference>
<sequence length="331" mass="38106">MIVRFCITLQSSNFLYLSKQPLHPAVAKFLSYIQLEKRYSDHTAVAYEQDLRQFFDYLQTQYDGVPELTAIGHLHIRSWLASLMAEKQQARTVNRKISALKSFFKYTVRQGWVKQTPMVKVAAPKISRRLPGFIDEKGMQAVEDNKSLRRGQEETPIFADDLEGDTHRLIFELLYNTGIRLSELINLQERNVDTGNLTIKVLGKGNKERIIPVSRELLQQVQDYNARKRRELEQPEGVVLLVHPKSGRKLYPKYVYNMVRGYLTEHQITTITRKSPHVLRHTFATHLTNAGADINAIKELLGHSSLAATQVYTHNTIEKLKNVFKQAHPKA</sequence>
<dbReference type="GO" id="GO:0005737">
    <property type="term" value="C:cytoplasm"/>
    <property type="evidence" value="ECO:0007669"/>
    <property type="project" value="UniProtKB-SubCell"/>
</dbReference>
<evidence type="ECO:0000313" key="13">
    <source>
        <dbReference type="Proteomes" id="UP000198984"/>
    </source>
</evidence>
<dbReference type="Proteomes" id="UP000198984">
    <property type="component" value="Unassembled WGS sequence"/>
</dbReference>
<evidence type="ECO:0000256" key="4">
    <source>
        <dbReference type="ARBA" id="ARBA00022829"/>
    </source>
</evidence>
<dbReference type="SUPFAM" id="SSF56349">
    <property type="entry name" value="DNA breaking-rejoining enzymes"/>
    <property type="match status" value="1"/>
</dbReference>
<dbReference type="Pfam" id="PF02899">
    <property type="entry name" value="Phage_int_SAM_1"/>
    <property type="match status" value="1"/>
</dbReference>
<accession>A0A1H8J4D5</accession>
<keyword evidence="8" id="KW-0131">Cell cycle</keyword>
<dbReference type="PANTHER" id="PTHR30349:SF77">
    <property type="entry name" value="TYROSINE RECOMBINASE XERC"/>
    <property type="match status" value="1"/>
</dbReference>
<feature type="domain" description="Core-binding (CB)" evidence="11">
    <location>
        <begin position="20"/>
        <end position="108"/>
    </location>
</feature>